<dbReference type="PIRSF" id="PIRSF005457">
    <property type="entry name" value="Glx"/>
    <property type="match status" value="1"/>
</dbReference>
<evidence type="ECO:0000256" key="1">
    <source>
        <dbReference type="ARBA" id="ARBA00001623"/>
    </source>
</evidence>
<comment type="function">
    <text evidence="7">Thiolesterase that catalyzes the hydrolysis of S-D-lactoyl-glutathione to form glutathione and D-lactic acid.</text>
</comment>
<organism evidence="9 10">
    <name type="scientific">Kaistia hirudinis</name>
    <dbReference type="NCBI Taxonomy" id="1293440"/>
    <lineage>
        <taxon>Bacteria</taxon>
        <taxon>Pseudomonadati</taxon>
        <taxon>Pseudomonadota</taxon>
        <taxon>Alphaproteobacteria</taxon>
        <taxon>Hyphomicrobiales</taxon>
        <taxon>Kaistiaceae</taxon>
        <taxon>Kaistia</taxon>
    </lineage>
</organism>
<dbReference type="HAMAP" id="MF_01374">
    <property type="entry name" value="Glyoxalase_2"/>
    <property type="match status" value="1"/>
</dbReference>
<dbReference type="InterPro" id="IPR050110">
    <property type="entry name" value="Glyoxalase_II_hydrolase"/>
</dbReference>
<feature type="binding site" evidence="7">
    <location>
        <position position="60"/>
    </location>
    <ligand>
        <name>Zn(2+)</name>
        <dbReference type="ChEBI" id="CHEBI:29105"/>
        <label>2</label>
    </ligand>
</feature>
<evidence type="ECO:0000256" key="3">
    <source>
        <dbReference type="ARBA" id="ARBA00006759"/>
    </source>
</evidence>
<evidence type="ECO:0000256" key="7">
    <source>
        <dbReference type="HAMAP-Rule" id="MF_01374"/>
    </source>
</evidence>
<feature type="binding site" evidence="7">
    <location>
        <position position="61"/>
    </location>
    <ligand>
        <name>Zn(2+)</name>
        <dbReference type="ChEBI" id="CHEBI:29105"/>
        <label>2</label>
    </ligand>
</feature>
<keyword evidence="4 7" id="KW-0479">Metal-binding</keyword>
<feature type="binding site" evidence="7">
    <location>
        <position position="171"/>
    </location>
    <ligand>
        <name>Zn(2+)</name>
        <dbReference type="ChEBI" id="CHEBI:29105"/>
        <label>2</label>
    </ligand>
</feature>
<dbReference type="UniPathway" id="UPA00619">
    <property type="reaction ID" value="UER00676"/>
</dbReference>
<sequence length="257" mass="27613">MALDIFQFPCLEDNYGVLVHDPVSGRTASIDAPEAAAVLAALKERGWKLTDIFTTHHHVDHVQGNLEVKAATGCTITGPAGEADKIPGIDRTVREGDTIDFAGHPVNIIETPGHTLGHIAYHFPKDEVAFVGDTLFALGCGRVFEGTLEQMWRSVEKIGALPAETKLYVGHEYTQSNWRFATAVDPTNPALAARGEMIASLRADGKPTVPTNVAIERATNPYLRAATAELRSSMGLPNGTPAEVFAAIRTAKDNFKG</sequence>
<feature type="domain" description="Metallo-beta-lactamase" evidence="8">
    <location>
        <begin position="13"/>
        <end position="171"/>
    </location>
</feature>
<dbReference type="RefSeq" id="WP_183399249.1">
    <property type="nucleotide sequence ID" value="NZ_JACIDS010000003.1"/>
</dbReference>
<proteinExistence type="inferred from homology"/>
<keyword evidence="5 7" id="KW-0378">Hydrolase</keyword>
<keyword evidence="10" id="KW-1185">Reference proteome</keyword>
<comment type="similarity">
    <text evidence="3 7">Belongs to the metallo-beta-lactamase superfamily. Glyoxalase II family.</text>
</comment>
<dbReference type="EMBL" id="JACIDS010000003">
    <property type="protein sequence ID" value="MBB3931630.1"/>
    <property type="molecule type" value="Genomic_DNA"/>
</dbReference>
<dbReference type="InterPro" id="IPR032282">
    <property type="entry name" value="HAGH_C"/>
</dbReference>
<dbReference type="GO" id="GO:0004416">
    <property type="term" value="F:hydroxyacylglutathione hydrolase activity"/>
    <property type="evidence" value="ECO:0007669"/>
    <property type="project" value="UniProtKB-UniRule"/>
</dbReference>
<dbReference type="Proteomes" id="UP000553963">
    <property type="component" value="Unassembled WGS sequence"/>
</dbReference>
<accession>A0A840AMS3</accession>
<dbReference type="InterPro" id="IPR001279">
    <property type="entry name" value="Metallo-B-lactamas"/>
</dbReference>
<evidence type="ECO:0000256" key="2">
    <source>
        <dbReference type="ARBA" id="ARBA00004963"/>
    </source>
</evidence>
<dbReference type="PANTHER" id="PTHR43705:SF1">
    <property type="entry name" value="HYDROXYACYLGLUTATHIONE HYDROLASE GLOB"/>
    <property type="match status" value="1"/>
</dbReference>
<comment type="cofactor">
    <cofactor evidence="7">
        <name>Zn(2+)</name>
        <dbReference type="ChEBI" id="CHEBI:29105"/>
    </cofactor>
    <text evidence="7">Binds 2 Zn(2+) ions per subunit.</text>
</comment>
<feature type="binding site" evidence="7">
    <location>
        <position position="133"/>
    </location>
    <ligand>
        <name>Zn(2+)</name>
        <dbReference type="ChEBI" id="CHEBI:29105"/>
        <label>2</label>
    </ligand>
</feature>
<dbReference type="PANTHER" id="PTHR43705">
    <property type="entry name" value="HYDROXYACYLGLUTATHIONE HYDROLASE"/>
    <property type="match status" value="1"/>
</dbReference>
<feature type="binding site" evidence="7">
    <location>
        <position position="114"/>
    </location>
    <ligand>
        <name>Zn(2+)</name>
        <dbReference type="ChEBI" id="CHEBI:29105"/>
        <label>1</label>
    </ligand>
</feature>
<reference evidence="9 10" key="1">
    <citation type="submission" date="2020-08" db="EMBL/GenBank/DDBJ databases">
        <title>Genomic Encyclopedia of Type Strains, Phase IV (KMG-IV): sequencing the most valuable type-strain genomes for metagenomic binning, comparative biology and taxonomic classification.</title>
        <authorList>
            <person name="Goeker M."/>
        </authorList>
    </citation>
    <scope>NUCLEOTIDE SEQUENCE [LARGE SCALE GENOMIC DNA]</scope>
    <source>
        <strain evidence="9 10">DSM 25966</strain>
    </source>
</reference>
<feature type="binding site" evidence="7">
    <location>
        <position position="56"/>
    </location>
    <ligand>
        <name>Zn(2+)</name>
        <dbReference type="ChEBI" id="CHEBI:29105"/>
        <label>1</label>
    </ligand>
</feature>
<dbReference type="Gene3D" id="3.60.15.10">
    <property type="entry name" value="Ribonuclease Z/Hydroxyacylglutathione hydrolase-like"/>
    <property type="match status" value="1"/>
</dbReference>
<dbReference type="GO" id="GO:0019243">
    <property type="term" value="P:methylglyoxal catabolic process to D-lactate via S-lactoyl-glutathione"/>
    <property type="evidence" value="ECO:0007669"/>
    <property type="project" value="UniProtKB-UniRule"/>
</dbReference>
<evidence type="ECO:0000256" key="5">
    <source>
        <dbReference type="ARBA" id="ARBA00022801"/>
    </source>
</evidence>
<dbReference type="GO" id="GO:0046872">
    <property type="term" value="F:metal ion binding"/>
    <property type="evidence" value="ECO:0007669"/>
    <property type="project" value="UniProtKB-KW"/>
</dbReference>
<comment type="pathway">
    <text evidence="2 7">Secondary metabolite metabolism; methylglyoxal degradation; (R)-lactate from methylglyoxal: step 2/2.</text>
</comment>
<comment type="subunit">
    <text evidence="7">Monomer.</text>
</comment>
<evidence type="ECO:0000259" key="8">
    <source>
        <dbReference type="SMART" id="SM00849"/>
    </source>
</evidence>
<dbReference type="SMART" id="SM00849">
    <property type="entry name" value="Lactamase_B"/>
    <property type="match status" value="1"/>
</dbReference>
<evidence type="ECO:0000313" key="10">
    <source>
        <dbReference type="Proteomes" id="UP000553963"/>
    </source>
</evidence>
<comment type="caution">
    <text evidence="9">The sequence shown here is derived from an EMBL/GenBank/DDBJ whole genome shotgun (WGS) entry which is preliminary data.</text>
</comment>
<name>A0A840AMS3_9HYPH</name>
<keyword evidence="6 7" id="KW-0862">Zinc</keyword>
<evidence type="ECO:0000256" key="6">
    <source>
        <dbReference type="ARBA" id="ARBA00022833"/>
    </source>
</evidence>
<dbReference type="NCBIfam" id="TIGR03413">
    <property type="entry name" value="GSH_gloB"/>
    <property type="match status" value="1"/>
</dbReference>
<dbReference type="InterPro" id="IPR017782">
    <property type="entry name" value="Hydroxyacylglutathione_Hdrlase"/>
</dbReference>
<dbReference type="Pfam" id="PF00753">
    <property type="entry name" value="Lactamase_B"/>
    <property type="match status" value="1"/>
</dbReference>
<evidence type="ECO:0000256" key="4">
    <source>
        <dbReference type="ARBA" id="ARBA00022723"/>
    </source>
</evidence>
<evidence type="ECO:0000313" key="9">
    <source>
        <dbReference type="EMBL" id="MBB3931630.1"/>
    </source>
</evidence>
<feature type="binding site" evidence="7">
    <location>
        <position position="58"/>
    </location>
    <ligand>
        <name>Zn(2+)</name>
        <dbReference type="ChEBI" id="CHEBI:29105"/>
        <label>1</label>
    </ligand>
</feature>
<gene>
    <name evidence="7" type="primary">gloB</name>
    <name evidence="9" type="ORF">GGR25_002680</name>
</gene>
<dbReference type="CDD" id="cd07723">
    <property type="entry name" value="hydroxyacylglutathione_hydrolase_MBL-fold"/>
    <property type="match status" value="1"/>
</dbReference>
<protein>
    <recommendedName>
        <fullName evidence="7">Hydroxyacylglutathione hydrolase</fullName>
        <ecNumber evidence="7">3.1.2.6</ecNumber>
    </recommendedName>
    <alternativeName>
        <fullName evidence="7">Glyoxalase II</fullName>
        <shortName evidence="7">Glx II</shortName>
    </alternativeName>
</protein>
<dbReference type="SUPFAM" id="SSF56281">
    <property type="entry name" value="Metallo-hydrolase/oxidoreductase"/>
    <property type="match status" value="1"/>
</dbReference>
<dbReference type="AlphaFoldDB" id="A0A840AMS3"/>
<dbReference type="EC" id="3.1.2.6" evidence="7"/>
<dbReference type="Pfam" id="PF16123">
    <property type="entry name" value="HAGH_C"/>
    <property type="match status" value="1"/>
</dbReference>
<dbReference type="InterPro" id="IPR036866">
    <property type="entry name" value="RibonucZ/Hydroxyglut_hydro"/>
</dbReference>
<comment type="catalytic activity">
    <reaction evidence="1 7">
        <text>an S-(2-hydroxyacyl)glutathione + H2O = a 2-hydroxy carboxylate + glutathione + H(+)</text>
        <dbReference type="Rhea" id="RHEA:21864"/>
        <dbReference type="ChEBI" id="CHEBI:15377"/>
        <dbReference type="ChEBI" id="CHEBI:15378"/>
        <dbReference type="ChEBI" id="CHEBI:57925"/>
        <dbReference type="ChEBI" id="CHEBI:58896"/>
        <dbReference type="ChEBI" id="CHEBI:71261"/>
        <dbReference type="EC" id="3.1.2.6"/>
    </reaction>
</comment>
<feature type="binding site" evidence="7">
    <location>
        <position position="133"/>
    </location>
    <ligand>
        <name>Zn(2+)</name>
        <dbReference type="ChEBI" id="CHEBI:29105"/>
        <label>1</label>
    </ligand>
</feature>
<dbReference type="InterPro" id="IPR035680">
    <property type="entry name" value="Clx_II_MBL"/>
</dbReference>